<reference evidence="2 5" key="1">
    <citation type="submission" date="2017-04" db="EMBL/GenBank/DDBJ databases">
        <title>Kefir bacterial isolates.</title>
        <authorList>
            <person name="Kim Y."/>
            <person name="Blasche S."/>
            <person name="Patil K.R."/>
        </authorList>
    </citation>
    <scope>NUCLEOTIDE SEQUENCE [LARGE SCALE GENOMIC DNA]</scope>
    <source>
        <strain evidence="2 5">OG2</strain>
    </source>
</reference>
<dbReference type="Pfam" id="PF11716">
    <property type="entry name" value="MDMPI_N"/>
    <property type="match status" value="1"/>
</dbReference>
<evidence type="ECO:0000313" key="6">
    <source>
        <dbReference type="Proteomes" id="UP000386281"/>
    </source>
</evidence>
<evidence type="ECO:0000313" key="3">
    <source>
        <dbReference type="EMBL" id="QPS32832.1"/>
    </source>
</evidence>
<feature type="domain" description="Mycothiol-dependent maleylpyruvate isomerase metal-binding" evidence="1">
    <location>
        <begin position="15"/>
        <end position="130"/>
    </location>
</feature>
<dbReference type="KEGG" id="bcau:I6G59_12665"/>
<dbReference type="GO" id="GO:0016853">
    <property type="term" value="F:isomerase activity"/>
    <property type="evidence" value="ECO:0007669"/>
    <property type="project" value="UniProtKB-KW"/>
</dbReference>
<evidence type="ECO:0000313" key="4">
    <source>
        <dbReference type="EMBL" id="VEW12120.1"/>
    </source>
</evidence>
<protein>
    <submittedName>
        <fullName evidence="3">Maleylpyruvate isomerase N-terminal domain-containing protein</fullName>
    </submittedName>
    <submittedName>
        <fullName evidence="4">Mycothiol maleylpyruvate isomerase N-terminal domain</fullName>
    </submittedName>
</protein>
<dbReference type="EMBL" id="CP065682">
    <property type="protein sequence ID" value="QPS32832.1"/>
    <property type="molecule type" value="Genomic_DNA"/>
</dbReference>
<gene>
    <name evidence="2" type="ORF">B8X04_04695</name>
    <name evidence="3" type="ORF">I6G59_12665</name>
    <name evidence="4" type="ORF">NCTC12391_01240</name>
</gene>
<dbReference type="Proteomes" id="UP000594979">
    <property type="component" value="Chromosome"/>
</dbReference>
<dbReference type="RefSeq" id="WP_095375572.1">
    <property type="nucleotide sequence ID" value="NZ_CAACXN010000014.1"/>
</dbReference>
<accession>A0A269ZG85</accession>
<keyword evidence="3" id="KW-0670">Pyruvate</keyword>
<evidence type="ECO:0000313" key="7">
    <source>
        <dbReference type="Proteomes" id="UP000594979"/>
    </source>
</evidence>
<dbReference type="Proteomes" id="UP000386281">
    <property type="component" value="Unassembled WGS sequence"/>
</dbReference>
<dbReference type="Proteomes" id="UP000216867">
    <property type="component" value="Unassembled WGS sequence"/>
</dbReference>
<dbReference type="InterPro" id="IPR024344">
    <property type="entry name" value="MDMPI_metal-binding"/>
</dbReference>
<reference evidence="4 6" key="2">
    <citation type="submission" date="2019-02" db="EMBL/GenBank/DDBJ databases">
        <authorList>
            <consortium name="Pathogen Informatics"/>
        </authorList>
    </citation>
    <scope>NUCLEOTIDE SEQUENCE [LARGE SCALE GENOMIC DNA]</scope>
    <source>
        <strain evidence="4 6">3012STDY7078520</strain>
    </source>
</reference>
<dbReference type="InterPro" id="IPR034660">
    <property type="entry name" value="DinB/YfiT-like"/>
</dbReference>
<dbReference type="EMBL" id="NCWY01000003">
    <property type="protein sequence ID" value="PAK96611.1"/>
    <property type="molecule type" value="Genomic_DNA"/>
</dbReference>
<dbReference type="AlphaFoldDB" id="A0A269ZG85"/>
<dbReference type="Gene3D" id="1.20.120.450">
    <property type="entry name" value="dinb family like domain"/>
    <property type="match status" value="1"/>
</dbReference>
<proteinExistence type="predicted"/>
<sequence>MPDPVIDAQLDCAERCWVTALGRLGAEAVDRSSGCAGWTNRDLVNHLVGGGLRYAMLLRQEDPAAVEATRAEDHLGEDPLVAFWERERDFRASAGECDLDRDVAHRIGPISGHQLVRMRILELTLHAADLSTGTGHAWPVEESLAEWIESELGDLIVSLGATGGYAPPRESSASVTAAERVLLLSGRTP</sequence>
<keyword evidence="3" id="KW-0413">Isomerase</keyword>
<dbReference type="GO" id="GO:0046872">
    <property type="term" value="F:metal ion binding"/>
    <property type="evidence" value="ECO:0007669"/>
    <property type="project" value="InterPro"/>
</dbReference>
<dbReference type="SUPFAM" id="SSF109854">
    <property type="entry name" value="DinB/YfiT-like putative metalloenzymes"/>
    <property type="match status" value="1"/>
</dbReference>
<reference evidence="3 7" key="3">
    <citation type="submission" date="2020-12" db="EMBL/GenBank/DDBJ databases">
        <title>FDA dAtabase for Regulatory Grade micrObial Sequences (FDA-ARGOS): Supporting development and validation of Infectious Disease Dx tests.</title>
        <authorList>
            <person name="Sproer C."/>
            <person name="Gronow S."/>
            <person name="Severitt S."/>
            <person name="Schroder I."/>
            <person name="Tallon L."/>
            <person name="Sadzewicz L."/>
            <person name="Zhao X."/>
            <person name="Boylan J."/>
            <person name="Ott S."/>
            <person name="Bowen H."/>
            <person name="Vavikolanu K."/>
            <person name="Mehta A."/>
            <person name="Aluvathingal J."/>
            <person name="Nadendla S."/>
            <person name="Lowell S."/>
            <person name="Myers T."/>
            <person name="Yan Y."/>
            <person name="Sichtig H."/>
        </authorList>
    </citation>
    <scope>NUCLEOTIDE SEQUENCE [LARGE SCALE GENOMIC DNA]</scope>
    <source>
        <strain evidence="3 7">FDAARGOS_902</strain>
    </source>
</reference>
<evidence type="ECO:0000313" key="2">
    <source>
        <dbReference type="EMBL" id="PAK96611.1"/>
    </source>
</evidence>
<organism evidence="2 5">
    <name type="scientific">Brevibacterium casei</name>
    <dbReference type="NCBI Taxonomy" id="33889"/>
    <lineage>
        <taxon>Bacteria</taxon>
        <taxon>Bacillati</taxon>
        <taxon>Actinomycetota</taxon>
        <taxon>Actinomycetes</taxon>
        <taxon>Micrococcales</taxon>
        <taxon>Brevibacteriaceae</taxon>
        <taxon>Brevibacterium</taxon>
    </lineage>
</organism>
<evidence type="ECO:0000259" key="1">
    <source>
        <dbReference type="Pfam" id="PF11716"/>
    </source>
</evidence>
<evidence type="ECO:0000313" key="5">
    <source>
        <dbReference type="Proteomes" id="UP000216867"/>
    </source>
</evidence>
<name>A0A269ZG85_9MICO</name>
<dbReference type="EMBL" id="CAACXN010000014">
    <property type="protein sequence ID" value="VEW12120.1"/>
    <property type="molecule type" value="Genomic_DNA"/>
</dbReference>